<dbReference type="Pfam" id="PF06993">
    <property type="entry name" value="DUF1304"/>
    <property type="match status" value="1"/>
</dbReference>
<evidence type="ECO:0000313" key="2">
    <source>
        <dbReference type="EMBL" id="RJF87544.1"/>
    </source>
</evidence>
<organism evidence="2 3">
    <name type="scientific">Oleomonas cavernae</name>
    <dbReference type="NCBI Taxonomy" id="2320859"/>
    <lineage>
        <taxon>Bacteria</taxon>
        <taxon>Pseudomonadati</taxon>
        <taxon>Pseudomonadota</taxon>
        <taxon>Alphaproteobacteria</taxon>
        <taxon>Acetobacterales</taxon>
        <taxon>Acetobacteraceae</taxon>
        <taxon>Oleomonas</taxon>
    </lineage>
</organism>
<keyword evidence="3" id="KW-1185">Reference proteome</keyword>
<proteinExistence type="predicted"/>
<dbReference type="PANTHER" id="PTHR38446">
    <property type="entry name" value="BLL0914 PROTEIN"/>
    <property type="match status" value="1"/>
</dbReference>
<reference evidence="2 3" key="1">
    <citation type="submission" date="2018-09" db="EMBL/GenBank/DDBJ databases">
        <authorList>
            <person name="Zhu H."/>
        </authorList>
    </citation>
    <scope>NUCLEOTIDE SEQUENCE [LARGE SCALE GENOMIC DNA]</scope>
    <source>
        <strain evidence="2 3">K1W22B-8</strain>
    </source>
</reference>
<comment type="caution">
    <text evidence="2">The sequence shown here is derived from an EMBL/GenBank/DDBJ whole genome shotgun (WGS) entry which is preliminary data.</text>
</comment>
<keyword evidence="1" id="KW-1133">Transmembrane helix</keyword>
<protein>
    <submittedName>
        <fullName evidence="2">DUF1304 domain-containing protein</fullName>
    </submittedName>
</protein>
<dbReference type="RefSeq" id="WP_119778183.1">
    <property type="nucleotide sequence ID" value="NZ_QYUK01000011.1"/>
</dbReference>
<dbReference type="PANTHER" id="PTHR38446:SF1">
    <property type="entry name" value="BLL0914 PROTEIN"/>
    <property type="match status" value="1"/>
</dbReference>
<accession>A0A418WC36</accession>
<dbReference type="Proteomes" id="UP000284605">
    <property type="component" value="Unassembled WGS sequence"/>
</dbReference>
<dbReference type="InterPro" id="IPR009732">
    <property type="entry name" value="DUF1304"/>
</dbReference>
<dbReference type="AlphaFoldDB" id="A0A418WC36"/>
<feature type="transmembrane region" description="Helical" evidence="1">
    <location>
        <begin position="77"/>
        <end position="95"/>
    </location>
</feature>
<feature type="transmembrane region" description="Helical" evidence="1">
    <location>
        <begin position="101"/>
        <end position="119"/>
    </location>
</feature>
<keyword evidence="1" id="KW-0472">Membrane</keyword>
<dbReference type="EMBL" id="QYUK01000011">
    <property type="protein sequence ID" value="RJF87544.1"/>
    <property type="molecule type" value="Genomic_DNA"/>
</dbReference>
<dbReference type="OrthoDB" id="9803832at2"/>
<sequence length="122" mass="12820">MLIAAKIATAVVALIHVYIVILEMLLFKARGPKVFGVSPDAVEILAPAMSNQGLYNGFLVAALVIGFVHADPAVAMAFTLFGLACVIVAGIWGAITVNRRILFVQALPAVVAVLLFILVPHA</sequence>
<gene>
    <name evidence="2" type="ORF">D3874_11365</name>
</gene>
<evidence type="ECO:0000313" key="3">
    <source>
        <dbReference type="Proteomes" id="UP000284605"/>
    </source>
</evidence>
<feature type="transmembrane region" description="Helical" evidence="1">
    <location>
        <begin position="7"/>
        <end position="27"/>
    </location>
</feature>
<name>A0A418WC36_9PROT</name>
<keyword evidence="1" id="KW-0812">Transmembrane</keyword>
<evidence type="ECO:0000256" key="1">
    <source>
        <dbReference type="SAM" id="Phobius"/>
    </source>
</evidence>